<dbReference type="STRING" id="156889.Mmc1_3382"/>
<sequence length="241" mass="27350" precursor="true">MTQQDRILIVEDDEPTRTMVADYLRGHGFEVRTLASGETMNSTLAAWPADVIVMDLMLPGEDGLTLCKRLSVDKQTADIPIIMLTARGEETDRIVGLEMGADDYLSKPFSTRELLARLRSVLRRARAMPRSHAAPPINHYHFAGWHMNVQAQELIAPDGLIVELTRGEATLLLAFLHHPNQILDREQIMAFYQQRQAGIYDRSIDVQVGRLRKRLQEPKEPQLLKTVWGKGYILKAEVQAR</sequence>
<dbReference type="SUPFAM" id="SSF46894">
    <property type="entry name" value="C-terminal effector domain of the bipartite response regulators"/>
    <property type="match status" value="1"/>
</dbReference>
<evidence type="ECO:0000313" key="13">
    <source>
        <dbReference type="Proteomes" id="UP000002586"/>
    </source>
</evidence>
<gene>
    <name evidence="12" type="ordered locus">Mmc1_3382</name>
</gene>
<dbReference type="PANTHER" id="PTHR48111:SF4">
    <property type="entry name" value="DNA-BINDING DUAL TRANSCRIPTIONAL REGULATOR OMPR"/>
    <property type="match status" value="1"/>
</dbReference>
<proteinExistence type="predicted"/>
<dbReference type="InterPro" id="IPR039420">
    <property type="entry name" value="WalR-like"/>
</dbReference>
<evidence type="ECO:0000256" key="4">
    <source>
        <dbReference type="ARBA" id="ARBA00023012"/>
    </source>
</evidence>
<keyword evidence="13" id="KW-1185">Reference proteome</keyword>
<feature type="modified residue" description="4-aspartylphosphate" evidence="8">
    <location>
        <position position="55"/>
    </location>
</feature>
<dbReference type="SMART" id="SM00448">
    <property type="entry name" value="REC"/>
    <property type="match status" value="1"/>
</dbReference>
<dbReference type="Gene3D" id="1.10.10.10">
    <property type="entry name" value="Winged helix-like DNA-binding domain superfamily/Winged helix DNA-binding domain"/>
    <property type="match status" value="1"/>
</dbReference>
<comment type="subcellular location">
    <subcellularLocation>
        <location evidence="1">Cytoplasm</location>
    </subcellularLocation>
</comment>
<evidence type="ECO:0000259" key="11">
    <source>
        <dbReference type="PROSITE" id="PS51755"/>
    </source>
</evidence>
<dbReference type="PROSITE" id="PS50110">
    <property type="entry name" value="RESPONSE_REGULATORY"/>
    <property type="match status" value="1"/>
</dbReference>
<dbReference type="Gene3D" id="3.40.50.2300">
    <property type="match status" value="1"/>
</dbReference>
<dbReference type="GO" id="GO:0006355">
    <property type="term" value="P:regulation of DNA-templated transcription"/>
    <property type="evidence" value="ECO:0007669"/>
    <property type="project" value="InterPro"/>
</dbReference>
<evidence type="ECO:0000256" key="1">
    <source>
        <dbReference type="ARBA" id="ARBA00004496"/>
    </source>
</evidence>
<dbReference type="InterPro" id="IPR011006">
    <property type="entry name" value="CheY-like_superfamily"/>
</dbReference>
<dbReference type="KEGG" id="mgm:Mmc1_3382"/>
<dbReference type="Gene3D" id="6.10.250.690">
    <property type="match status" value="1"/>
</dbReference>
<keyword evidence="5" id="KW-0805">Transcription regulation</keyword>
<organism evidence="12 13">
    <name type="scientific">Magnetococcus marinus (strain ATCC BAA-1437 / JCM 17883 / MC-1)</name>
    <dbReference type="NCBI Taxonomy" id="156889"/>
    <lineage>
        <taxon>Bacteria</taxon>
        <taxon>Pseudomonadati</taxon>
        <taxon>Pseudomonadota</taxon>
        <taxon>Magnetococcia</taxon>
        <taxon>Magnetococcales</taxon>
        <taxon>Magnetococcaceae</taxon>
        <taxon>Magnetococcus</taxon>
    </lineage>
</organism>
<protein>
    <submittedName>
        <fullName evidence="12">Two component transcriptional regulator, winged helix family</fullName>
    </submittedName>
</protein>
<dbReference type="HOGENOM" id="CLU_000445_30_4_5"/>
<keyword evidence="3 8" id="KW-0597">Phosphoprotein</keyword>
<dbReference type="GO" id="GO:0005829">
    <property type="term" value="C:cytosol"/>
    <property type="evidence" value="ECO:0007669"/>
    <property type="project" value="TreeGrafter"/>
</dbReference>
<reference evidence="12 13" key="2">
    <citation type="journal article" date="2012" name="Int. J. Syst. Evol. Microbiol.">
        <title>Magnetococcus marinus gen. nov., sp. nov., a marine, magnetotactic bacterium that represents a novel lineage (Magnetococcaceae fam. nov.; Magnetococcales ord. nov.) at the base of the Alphaproteobacteria.</title>
        <authorList>
            <person name="Bazylinski D.A."/>
            <person name="Williams T.J."/>
            <person name="Lefevre C.T."/>
            <person name="Berg R.J."/>
            <person name="Zhang C.L."/>
            <person name="Bowser S.S."/>
            <person name="Dean A.J."/>
            <person name="Beveridge T.J."/>
        </authorList>
    </citation>
    <scope>NUCLEOTIDE SEQUENCE [LARGE SCALE GENOMIC DNA]</scope>
    <source>
        <strain evidence="13">ATCC BAA-1437 / JCM 17883 / MC-1</strain>
    </source>
</reference>
<dbReference type="EMBL" id="CP000471">
    <property type="protein sequence ID" value="ABK45868.1"/>
    <property type="molecule type" value="Genomic_DNA"/>
</dbReference>
<dbReference type="Pfam" id="PF00486">
    <property type="entry name" value="Trans_reg_C"/>
    <property type="match status" value="1"/>
</dbReference>
<dbReference type="Proteomes" id="UP000002586">
    <property type="component" value="Chromosome"/>
</dbReference>
<dbReference type="InterPro" id="IPR016032">
    <property type="entry name" value="Sig_transdc_resp-reg_C-effctor"/>
</dbReference>
<evidence type="ECO:0000256" key="6">
    <source>
        <dbReference type="ARBA" id="ARBA00023125"/>
    </source>
</evidence>
<dbReference type="FunFam" id="1.10.10.10:FF:000099">
    <property type="entry name" value="Two-component system response regulator TorR"/>
    <property type="match status" value="1"/>
</dbReference>
<evidence type="ECO:0000259" key="10">
    <source>
        <dbReference type="PROSITE" id="PS50110"/>
    </source>
</evidence>
<dbReference type="CDD" id="cd00383">
    <property type="entry name" value="trans_reg_C"/>
    <property type="match status" value="1"/>
</dbReference>
<keyword evidence="7" id="KW-0804">Transcription</keyword>
<dbReference type="InterPro" id="IPR001867">
    <property type="entry name" value="OmpR/PhoB-type_DNA-bd"/>
</dbReference>
<dbReference type="PANTHER" id="PTHR48111">
    <property type="entry name" value="REGULATOR OF RPOS"/>
    <property type="match status" value="1"/>
</dbReference>
<keyword evidence="2" id="KW-0963">Cytoplasm</keyword>
<dbReference type="GO" id="GO:0032993">
    <property type="term" value="C:protein-DNA complex"/>
    <property type="evidence" value="ECO:0007669"/>
    <property type="project" value="TreeGrafter"/>
</dbReference>
<dbReference type="eggNOG" id="COG0745">
    <property type="taxonomic scope" value="Bacteria"/>
</dbReference>
<dbReference type="SMART" id="SM00862">
    <property type="entry name" value="Trans_reg_C"/>
    <property type="match status" value="1"/>
</dbReference>
<evidence type="ECO:0000256" key="8">
    <source>
        <dbReference type="PROSITE-ProRule" id="PRU00169"/>
    </source>
</evidence>
<evidence type="ECO:0000256" key="7">
    <source>
        <dbReference type="ARBA" id="ARBA00023163"/>
    </source>
</evidence>
<feature type="domain" description="Response regulatory" evidence="10">
    <location>
        <begin position="6"/>
        <end position="122"/>
    </location>
</feature>
<dbReference type="AlphaFoldDB" id="A0LD25"/>
<dbReference type="GO" id="GO:0000976">
    <property type="term" value="F:transcription cis-regulatory region binding"/>
    <property type="evidence" value="ECO:0007669"/>
    <property type="project" value="TreeGrafter"/>
</dbReference>
<evidence type="ECO:0000256" key="2">
    <source>
        <dbReference type="ARBA" id="ARBA00022490"/>
    </source>
</evidence>
<feature type="domain" description="OmpR/PhoB-type" evidence="11">
    <location>
        <begin position="137"/>
        <end position="236"/>
    </location>
</feature>
<evidence type="ECO:0000313" key="12">
    <source>
        <dbReference type="EMBL" id="ABK45868.1"/>
    </source>
</evidence>
<dbReference type="GO" id="GO:0000156">
    <property type="term" value="F:phosphorelay response regulator activity"/>
    <property type="evidence" value="ECO:0007669"/>
    <property type="project" value="TreeGrafter"/>
</dbReference>
<dbReference type="OrthoDB" id="9784252at2"/>
<dbReference type="InterPro" id="IPR036388">
    <property type="entry name" value="WH-like_DNA-bd_sf"/>
</dbReference>
<reference evidence="13" key="1">
    <citation type="journal article" date="2009" name="Appl. Environ. Microbiol.">
        <title>Complete genome sequence of the chemolithoautotrophic marine magnetotactic coccus strain MC-1.</title>
        <authorList>
            <person name="Schubbe S."/>
            <person name="Williams T.J."/>
            <person name="Xie G."/>
            <person name="Kiss H.E."/>
            <person name="Brettin T.S."/>
            <person name="Martinez D."/>
            <person name="Ross C.A."/>
            <person name="Schuler D."/>
            <person name="Cox B.L."/>
            <person name="Nealson K.H."/>
            <person name="Bazylinski D.A."/>
        </authorList>
    </citation>
    <scope>NUCLEOTIDE SEQUENCE [LARGE SCALE GENOMIC DNA]</scope>
    <source>
        <strain evidence="13">ATCC BAA-1437 / JCM 17883 / MC-1</strain>
    </source>
</reference>
<evidence type="ECO:0000256" key="3">
    <source>
        <dbReference type="ARBA" id="ARBA00022553"/>
    </source>
</evidence>
<dbReference type="RefSeq" id="WP_011714927.1">
    <property type="nucleotide sequence ID" value="NC_008576.1"/>
</dbReference>
<evidence type="ECO:0000256" key="5">
    <source>
        <dbReference type="ARBA" id="ARBA00023015"/>
    </source>
</evidence>
<keyword evidence="4" id="KW-0902">Two-component regulatory system</keyword>
<dbReference type="Pfam" id="PF00072">
    <property type="entry name" value="Response_reg"/>
    <property type="match status" value="1"/>
</dbReference>
<dbReference type="InterPro" id="IPR001789">
    <property type="entry name" value="Sig_transdc_resp-reg_receiver"/>
</dbReference>
<accession>A0LD25</accession>
<evidence type="ECO:0000256" key="9">
    <source>
        <dbReference type="PROSITE-ProRule" id="PRU01091"/>
    </source>
</evidence>
<dbReference type="SUPFAM" id="SSF52172">
    <property type="entry name" value="CheY-like"/>
    <property type="match status" value="1"/>
</dbReference>
<feature type="DNA-binding region" description="OmpR/PhoB-type" evidence="9">
    <location>
        <begin position="137"/>
        <end position="236"/>
    </location>
</feature>
<dbReference type="PROSITE" id="PS51755">
    <property type="entry name" value="OMPR_PHOB"/>
    <property type="match status" value="1"/>
</dbReference>
<name>A0LD25_MAGMM</name>
<keyword evidence="6 9" id="KW-0238">DNA-binding</keyword>